<dbReference type="AlphaFoldDB" id="A0A1M7LWW0"/>
<dbReference type="Proteomes" id="UP000184038">
    <property type="component" value="Unassembled WGS sequence"/>
</dbReference>
<sequence>MKEKIAIFPYDQDVSYILESLNTSLYDIRHVINLENDISKLENSDLLCSENEFMDNNFINNIDSIILNNSKKFSDKQIFIDIINVAISKGKSIRLLEDLSKEYNNLSYDLLEEQQAVIRESYEIGIPVIMVSGLGENCEKMNIQVDLQKFFNNKGYKTSWIASNNAGSIIGANVIPGFIYDDEFDFNEKVYKFQQYAKEVVKKGEADVLIIGIPGAPMIFNKFIHNNYGYLHYLLTSAVTPDICILSLYAGKYSNEYLQELKKTYYYKFGMRVNYFNICKKVCQYSPESKGLEFYNVDREFLLNNCVDYSENEEDSFVFSMEDARGKDQVLHSILNELQNNIALV</sequence>
<dbReference type="Gene3D" id="3.40.50.300">
    <property type="entry name" value="P-loop containing nucleotide triphosphate hydrolases"/>
    <property type="match status" value="1"/>
</dbReference>
<reference evidence="1 2" key="1">
    <citation type="submission" date="2016-11" db="EMBL/GenBank/DDBJ databases">
        <authorList>
            <person name="Jaros S."/>
            <person name="Januszkiewicz K."/>
            <person name="Wedrychowicz H."/>
        </authorList>
    </citation>
    <scope>NUCLEOTIDE SEQUENCE [LARGE SCALE GENOMIC DNA]</scope>
    <source>
        <strain evidence="1 2">DSM 15930</strain>
    </source>
</reference>
<accession>A0A1M7LWW0</accession>
<dbReference type="InterPro" id="IPR023823">
    <property type="entry name" value="CHP04066_peptide_maturation"/>
</dbReference>
<evidence type="ECO:0000313" key="1">
    <source>
        <dbReference type="EMBL" id="SHM82271.1"/>
    </source>
</evidence>
<protein>
    <submittedName>
        <fullName evidence="1">Peptide maturation system protein, TIGR04066 family</fullName>
    </submittedName>
</protein>
<dbReference type="STRING" id="1120996.SAMN02746066_03438"/>
<gene>
    <name evidence="1" type="ORF">SAMN02746066_03438</name>
</gene>
<dbReference type="InterPro" id="IPR027417">
    <property type="entry name" value="P-loop_NTPase"/>
</dbReference>
<dbReference type="EMBL" id="FRCP01000018">
    <property type="protein sequence ID" value="SHM82271.1"/>
    <property type="molecule type" value="Genomic_DNA"/>
</dbReference>
<dbReference type="NCBIfam" id="TIGR04066">
    <property type="entry name" value="nat_prod_clost"/>
    <property type="match status" value="1"/>
</dbReference>
<keyword evidence="2" id="KW-1185">Reference proteome</keyword>
<proteinExistence type="predicted"/>
<name>A0A1M7LWW0_9FIRM</name>
<evidence type="ECO:0000313" key="2">
    <source>
        <dbReference type="Proteomes" id="UP000184038"/>
    </source>
</evidence>
<organism evidence="1 2">
    <name type="scientific">Anaerosporobacter mobilis DSM 15930</name>
    <dbReference type="NCBI Taxonomy" id="1120996"/>
    <lineage>
        <taxon>Bacteria</taxon>
        <taxon>Bacillati</taxon>
        <taxon>Bacillota</taxon>
        <taxon>Clostridia</taxon>
        <taxon>Lachnospirales</taxon>
        <taxon>Lachnospiraceae</taxon>
        <taxon>Anaerosporobacter</taxon>
    </lineage>
</organism>
<dbReference type="RefSeq" id="WP_073289634.1">
    <property type="nucleotide sequence ID" value="NZ_FRCP01000018.1"/>
</dbReference>